<organism evidence="5 6">
    <name type="scientific">Erwinia mallotivora</name>
    <dbReference type="NCBI Taxonomy" id="69222"/>
    <lineage>
        <taxon>Bacteria</taxon>
        <taxon>Pseudomonadati</taxon>
        <taxon>Pseudomonadota</taxon>
        <taxon>Gammaproteobacteria</taxon>
        <taxon>Enterobacterales</taxon>
        <taxon>Erwiniaceae</taxon>
        <taxon>Erwinia</taxon>
    </lineage>
</organism>
<dbReference type="InterPro" id="IPR012093">
    <property type="entry name" value="Pirin"/>
</dbReference>
<dbReference type="InterPro" id="IPR011051">
    <property type="entry name" value="RmlC_Cupin_sf"/>
</dbReference>
<feature type="domain" description="Pirin N-terminal" evidence="3">
    <location>
        <begin position="5"/>
        <end position="119"/>
    </location>
</feature>
<evidence type="ECO:0000313" key="6">
    <source>
        <dbReference type="Proteomes" id="UP000019918"/>
    </source>
</evidence>
<dbReference type="Gene3D" id="2.60.120.10">
    <property type="entry name" value="Jelly Rolls"/>
    <property type="match status" value="2"/>
</dbReference>
<evidence type="ECO:0000259" key="3">
    <source>
        <dbReference type="Pfam" id="PF02678"/>
    </source>
</evidence>
<proteinExistence type="inferred from homology"/>
<dbReference type="Pfam" id="PF17954">
    <property type="entry name" value="Pirin_C_2"/>
    <property type="match status" value="1"/>
</dbReference>
<dbReference type="RefSeq" id="WP_034939800.1">
    <property type="nucleotide sequence ID" value="NZ_JFHN01000063.1"/>
</dbReference>
<dbReference type="SUPFAM" id="SSF51182">
    <property type="entry name" value="RmlC-like cupins"/>
    <property type="match status" value="1"/>
</dbReference>
<dbReference type="InterPro" id="IPR003829">
    <property type="entry name" value="Pirin_N_dom"/>
</dbReference>
<evidence type="ECO:0000259" key="4">
    <source>
        <dbReference type="Pfam" id="PF17954"/>
    </source>
</evidence>
<dbReference type="PIRSF" id="PIRSF006232">
    <property type="entry name" value="Pirin"/>
    <property type="match status" value="1"/>
</dbReference>
<sequence>MITSRTAQACGKADYGWLQARYTFSFGHYFDPRLLGYASLRVLNHEVLAPAASFQARTYPGVDVLNLILQGEAEYRDSKGNHACVGTGEALLLSAQSGISYSECNLSRTQPLVRMQLWLDACPQRDNETFQLIQLAKNQAHTLLASPDGAEHSLQLRQQVWVHHLVLKSGETQTVELHGPRAYLQSIHGNLHVASASDTTEALACGDGAFIREEPRVTIKAGTSLHALIIDLPV</sequence>
<reference evidence="5 6" key="1">
    <citation type="submission" date="2014-02" db="EMBL/GenBank/DDBJ databases">
        <title>Draft genome of Erwinia mallotivora strain BT-MARDI, a papaya dieback pathogen.</title>
        <authorList>
            <person name="Redzuan R."/>
            <person name="Abu Bakar N."/>
            <person name="Badrun R."/>
            <person name="Mohd Raih M.F."/>
            <person name="Rozano L."/>
            <person name="Mat Amin N."/>
        </authorList>
    </citation>
    <scope>NUCLEOTIDE SEQUENCE [LARGE SCALE GENOMIC DNA]</scope>
    <source>
        <strain evidence="5 6">BT-MARDI</strain>
    </source>
</reference>
<dbReference type="PANTHER" id="PTHR43212:SF2">
    <property type="entry name" value="PIRIN-LIKE PROTEIN YHAK"/>
    <property type="match status" value="1"/>
</dbReference>
<feature type="domain" description="Quercetin 2,3-dioxygenase C-terminal cupin" evidence="4">
    <location>
        <begin position="143"/>
        <end position="232"/>
    </location>
</feature>
<dbReference type="PATRIC" id="fig|69222.5.peg.3622"/>
<gene>
    <name evidence="5" type="ORF">BG55_17760</name>
</gene>
<dbReference type="Pfam" id="PF02678">
    <property type="entry name" value="Pirin"/>
    <property type="match status" value="1"/>
</dbReference>
<evidence type="ECO:0000256" key="2">
    <source>
        <dbReference type="RuleBase" id="RU003457"/>
    </source>
</evidence>
<accession>A0A014NKG2</accession>
<dbReference type="CDD" id="cd20311">
    <property type="entry name" value="cupin_Yhhw_C"/>
    <property type="match status" value="1"/>
</dbReference>
<dbReference type="PANTHER" id="PTHR43212">
    <property type="entry name" value="QUERCETIN 2,3-DIOXYGENASE"/>
    <property type="match status" value="1"/>
</dbReference>
<dbReference type="OrthoDB" id="9780903at2"/>
<evidence type="ECO:0000313" key="5">
    <source>
        <dbReference type="EMBL" id="EXU74245.1"/>
    </source>
</evidence>
<keyword evidence="6" id="KW-1185">Reference proteome</keyword>
<dbReference type="Proteomes" id="UP000019918">
    <property type="component" value="Unassembled WGS sequence"/>
</dbReference>
<dbReference type="EMBL" id="JFHN01000063">
    <property type="protein sequence ID" value="EXU74245.1"/>
    <property type="molecule type" value="Genomic_DNA"/>
</dbReference>
<name>A0A014NKG2_9GAMM</name>
<dbReference type="AlphaFoldDB" id="A0A014NKG2"/>
<comment type="similarity">
    <text evidence="1 2">Belongs to the pirin family.</text>
</comment>
<comment type="caution">
    <text evidence="5">The sequence shown here is derived from an EMBL/GenBank/DDBJ whole genome shotgun (WGS) entry which is preliminary data.</text>
</comment>
<protein>
    <submittedName>
        <fullName evidence="5">Pirin</fullName>
    </submittedName>
</protein>
<evidence type="ECO:0000256" key="1">
    <source>
        <dbReference type="ARBA" id="ARBA00008416"/>
    </source>
</evidence>
<dbReference type="InterPro" id="IPR014710">
    <property type="entry name" value="RmlC-like_jellyroll"/>
</dbReference>
<dbReference type="InterPro" id="IPR041602">
    <property type="entry name" value="Quercetinase_C"/>
</dbReference>